<feature type="modified residue" description="4-aspartylphosphate" evidence="4">
    <location>
        <position position="57"/>
    </location>
</feature>
<name>A0A8J3AKH0_9BACI</name>
<dbReference type="InterPro" id="IPR009057">
    <property type="entry name" value="Homeodomain-like_sf"/>
</dbReference>
<dbReference type="InterPro" id="IPR018062">
    <property type="entry name" value="HTH_AraC-typ_CS"/>
</dbReference>
<dbReference type="EMBL" id="BMHB01000001">
    <property type="protein sequence ID" value="GGI12617.1"/>
    <property type="molecule type" value="Genomic_DNA"/>
</dbReference>
<evidence type="ECO:0000256" key="4">
    <source>
        <dbReference type="PROSITE-ProRule" id="PRU00169"/>
    </source>
</evidence>
<dbReference type="CDD" id="cd17536">
    <property type="entry name" value="REC_YesN-like"/>
    <property type="match status" value="1"/>
</dbReference>
<evidence type="ECO:0000256" key="3">
    <source>
        <dbReference type="ARBA" id="ARBA00023163"/>
    </source>
</evidence>
<dbReference type="GO" id="GO:0000160">
    <property type="term" value="P:phosphorelay signal transduction system"/>
    <property type="evidence" value="ECO:0007669"/>
    <property type="project" value="InterPro"/>
</dbReference>
<dbReference type="PROSITE" id="PS01124">
    <property type="entry name" value="HTH_ARAC_FAMILY_2"/>
    <property type="match status" value="1"/>
</dbReference>
<feature type="domain" description="Response regulatory" evidence="6">
    <location>
        <begin position="5"/>
        <end position="122"/>
    </location>
</feature>
<evidence type="ECO:0000256" key="2">
    <source>
        <dbReference type="ARBA" id="ARBA00023125"/>
    </source>
</evidence>
<dbReference type="GO" id="GO:0003700">
    <property type="term" value="F:DNA-binding transcription factor activity"/>
    <property type="evidence" value="ECO:0007669"/>
    <property type="project" value="InterPro"/>
</dbReference>
<dbReference type="OrthoDB" id="9788446at2"/>
<accession>A0A8J3AKH0</accession>
<dbReference type="PROSITE" id="PS50110">
    <property type="entry name" value="RESPONSE_REGULATORY"/>
    <property type="match status" value="1"/>
</dbReference>
<proteinExistence type="predicted"/>
<keyword evidence="3" id="KW-0804">Transcription</keyword>
<reference evidence="8" key="1">
    <citation type="journal article" date="2019" name="Int. J. Syst. Evol. Microbiol.">
        <title>The Global Catalogue of Microorganisms (GCM) 10K type strain sequencing project: providing services to taxonomists for standard genome sequencing and annotation.</title>
        <authorList>
            <consortium name="The Broad Institute Genomics Platform"/>
            <consortium name="The Broad Institute Genome Sequencing Center for Infectious Disease"/>
            <person name="Wu L."/>
            <person name="Ma J."/>
        </authorList>
    </citation>
    <scope>NUCLEOTIDE SEQUENCE [LARGE SCALE GENOMIC DNA]</scope>
    <source>
        <strain evidence="8">CGMCC 1.14993</strain>
    </source>
</reference>
<keyword evidence="8" id="KW-1185">Reference proteome</keyword>
<dbReference type="GO" id="GO:0043565">
    <property type="term" value="F:sequence-specific DNA binding"/>
    <property type="evidence" value="ECO:0007669"/>
    <property type="project" value="InterPro"/>
</dbReference>
<dbReference type="SUPFAM" id="SSF52172">
    <property type="entry name" value="CheY-like"/>
    <property type="match status" value="1"/>
</dbReference>
<dbReference type="SMART" id="SM00342">
    <property type="entry name" value="HTH_ARAC"/>
    <property type="match status" value="1"/>
</dbReference>
<dbReference type="PANTHER" id="PTHR43280:SF28">
    <property type="entry name" value="HTH-TYPE TRANSCRIPTIONAL ACTIVATOR RHAS"/>
    <property type="match status" value="1"/>
</dbReference>
<dbReference type="Proteomes" id="UP000626244">
    <property type="component" value="Unassembled WGS sequence"/>
</dbReference>
<dbReference type="InterPro" id="IPR011006">
    <property type="entry name" value="CheY-like_superfamily"/>
</dbReference>
<comment type="caution">
    <text evidence="7">The sequence shown here is derived from an EMBL/GenBank/DDBJ whole genome shotgun (WGS) entry which is preliminary data.</text>
</comment>
<dbReference type="RefSeq" id="WP_087997760.1">
    <property type="nucleotide sequence ID" value="NZ_BMHB01000001.1"/>
</dbReference>
<dbReference type="PANTHER" id="PTHR43280">
    <property type="entry name" value="ARAC-FAMILY TRANSCRIPTIONAL REGULATOR"/>
    <property type="match status" value="1"/>
</dbReference>
<dbReference type="InterPro" id="IPR018060">
    <property type="entry name" value="HTH_AraC"/>
</dbReference>
<keyword evidence="2 7" id="KW-0238">DNA-binding</keyword>
<dbReference type="PRINTS" id="PR00032">
    <property type="entry name" value="HTHARAC"/>
</dbReference>
<dbReference type="Gene3D" id="1.10.10.60">
    <property type="entry name" value="Homeodomain-like"/>
    <property type="match status" value="2"/>
</dbReference>
<evidence type="ECO:0000256" key="1">
    <source>
        <dbReference type="ARBA" id="ARBA00023015"/>
    </source>
</evidence>
<dbReference type="Pfam" id="PF00072">
    <property type="entry name" value="Response_reg"/>
    <property type="match status" value="1"/>
</dbReference>
<keyword evidence="1" id="KW-0805">Transcription regulation</keyword>
<evidence type="ECO:0000259" key="6">
    <source>
        <dbReference type="PROSITE" id="PS50110"/>
    </source>
</evidence>
<feature type="domain" description="HTH araC/xylS-type" evidence="5">
    <location>
        <begin position="156"/>
        <end position="254"/>
    </location>
</feature>
<organism evidence="7 8">
    <name type="scientific">Gottfriedia solisilvae</name>
    <dbReference type="NCBI Taxonomy" id="1516104"/>
    <lineage>
        <taxon>Bacteria</taxon>
        <taxon>Bacillati</taxon>
        <taxon>Bacillota</taxon>
        <taxon>Bacilli</taxon>
        <taxon>Bacillales</taxon>
        <taxon>Bacillaceae</taxon>
        <taxon>Gottfriedia</taxon>
    </lineage>
</organism>
<keyword evidence="4" id="KW-0597">Phosphoprotein</keyword>
<evidence type="ECO:0000259" key="5">
    <source>
        <dbReference type="PROSITE" id="PS01124"/>
    </source>
</evidence>
<dbReference type="SMART" id="SM00448">
    <property type="entry name" value="REC"/>
    <property type="match status" value="1"/>
</dbReference>
<dbReference type="Pfam" id="PF12833">
    <property type="entry name" value="HTH_18"/>
    <property type="match status" value="1"/>
</dbReference>
<dbReference type="InterPro" id="IPR020449">
    <property type="entry name" value="Tscrpt_reg_AraC-type_HTH"/>
</dbReference>
<protein>
    <submittedName>
        <fullName evidence="7">DNA-binding response regulator</fullName>
    </submittedName>
</protein>
<dbReference type="PROSITE" id="PS00041">
    <property type="entry name" value="HTH_ARAC_FAMILY_1"/>
    <property type="match status" value="1"/>
</dbReference>
<dbReference type="Gene3D" id="3.40.50.2300">
    <property type="match status" value="1"/>
</dbReference>
<dbReference type="SUPFAM" id="SSF46689">
    <property type="entry name" value="Homeodomain-like"/>
    <property type="match status" value="2"/>
</dbReference>
<gene>
    <name evidence="7" type="ORF">GCM10007380_13810</name>
</gene>
<sequence length="264" mass="30353">MDSKTILIVDDEQATRQGLKKTLEKWSSGTYEILSAANGQDTFDLMSKTKIHLLVTDICMPEMDGLKLLETLKNKGHKFVSIIISGHPDFEYAQEAIRLGVVNYLLKPVSKQKLIEAIEQALEREASIERIEYMEKVADQKLLKIDRSENQSNSIKEAKNFINENINKQISLKEVSEAVHLNASYFSVLFKEQIGLTFSEYLTRKRLQLAKNRLLTTDLQIEEIALEVGYQTAKYFIKIFKDYEGITPSKFRKITELDEPLIQK</sequence>
<evidence type="ECO:0000313" key="7">
    <source>
        <dbReference type="EMBL" id="GGI12617.1"/>
    </source>
</evidence>
<evidence type="ECO:0000313" key="8">
    <source>
        <dbReference type="Proteomes" id="UP000626244"/>
    </source>
</evidence>
<dbReference type="AlphaFoldDB" id="A0A8J3AKH0"/>
<dbReference type="InterPro" id="IPR001789">
    <property type="entry name" value="Sig_transdc_resp-reg_receiver"/>
</dbReference>